<comment type="subcellular location">
    <subcellularLocation>
        <location evidence="1">Cytoplasm</location>
        <location evidence="1">Cytoskeleton</location>
        <location evidence="1">Spindle</location>
    </subcellularLocation>
</comment>
<keyword evidence="5" id="KW-0175">Coiled coil</keyword>
<evidence type="ECO:0000256" key="4">
    <source>
        <dbReference type="ARBA" id="ARBA00023017"/>
    </source>
</evidence>
<dbReference type="PROSITE" id="PS50245">
    <property type="entry name" value="CAP_GLY_2"/>
    <property type="match status" value="2"/>
</dbReference>
<evidence type="ECO:0000256" key="6">
    <source>
        <dbReference type="ARBA" id="ARBA00023212"/>
    </source>
</evidence>
<dbReference type="Gene3D" id="2.30.30.190">
    <property type="entry name" value="CAP Gly-rich-like domain"/>
    <property type="match status" value="2"/>
</dbReference>
<evidence type="ECO:0000256" key="1">
    <source>
        <dbReference type="ARBA" id="ARBA00004186"/>
    </source>
</evidence>
<evidence type="ECO:0000256" key="3">
    <source>
        <dbReference type="ARBA" id="ARBA00022701"/>
    </source>
</evidence>
<dbReference type="GO" id="GO:0005819">
    <property type="term" value="C:spindle"/>
    <property type="evidence" value="ECO:0007669"/>
    <property type="project" value="UniProtKB-SubCell"/>
</dbReference>
<dbReference type="InterPro" id="IPR000938">
    <property type="entry name" value="CAP-Gly_domain"/>
</dbReference>
<organism evidence="9 10">
    <name type="scientific">Reticulomyxa filosa</name>
    <dbReference type="NCBI Taxonomy" id="46433"/>
    <lineage>
        <taxon>Eukaryota</taxon>
        <taxon>Sar</taxon>
        <taxon>Rhizaria</taxon>
        <taxon>Retaria</taxon>
        <taxon>Foraminifera</taxon>
        <taxon>Monothalamids</taxon>
        <taxon>Reticulomyxidae</taxon>
        <taxon>Reticulomyxa</taxon>
    </lineage>
</organism>
<dbReference type="PANTHER" id="PTHR18916">
    <property type="entry name" value="DYNACTIN 1-RELATED MICROTUBULE-BINDING"/>
    <property type="match status" value="1"/>
</dbReference>
<feature type="domain" description="CAP-Gly" evidence="8">
    <location>
        <begin position="259"/>
        <end position="291"/>
    </location>
</feature>
<dbReference type="InterPro" id="IPR036859">
    <property type="entry name" value="CAP-Gly_dom_sf"/>
</dbReference>
<dbReference type="OrthoDB" id="2130750at2759"/>
<feature type="compositionally biased region" description="Basic and acidic residues" evidence="7">
    <location>
        <begin position="174"/>
        <end position="187"/>
    </location>
</feature>
<dbReference type="Pfam" id="PF01302">
    <property type="entry name" value="CAP_GLY"/>
    <property type="match status" value="2"/>
</dbReference>
<protein>
    <recommendedName>
        <fullName evidence="8">CAP-Gly domain-containing protein</fullName>
    </recommendedName>
</protein>
<feature type="region of interest" description="Disordered" evidence="7">
    <location>
        <begin position="149"/>
        <end position="187"/>
    </location>
</feature>
<dbReference type="AlphaFoldDB" id="X6MNA9"/>
<gene>
    <name evidence="9" type="ORF">RFI_22485</name>
</gene>
<feature type="domain" description="CAP-Gly" evidence="8">
    <location>
        <begin position="99"/>
        <end position="142"/>
    </location>
</feature>
<proteinExistence type="predicted"/>
<keyword evidence="4" id="KW-0243">Dynein</keyword>
<evidence type="ECO:0000313" key="10">
    <source>
        <dbReference type="Proteomes" id="UP000023152"/>
    </source>
</evidence>
<keyword evidence="2" id="KW-0963">Cytoplasm</keyword>
<keyword evidence="10" id="KW-1185">Reference proteome</keyword>
<comment type="caution">
    <text evidence="9">The sequence shown here is derived from an EMBL/GenBank/DDBJ whole genome shotgun (WGS) entry which is preliminary data.</text>
</comment>
<dbReference type="SUPFAM" id="SSF74924">
    <property type="entry name" value="Cap-Gly domain"/>
    <property type="match status" value="2"/>
</dbReference>
<keyword evidence="6" id="KW-0206">Cytoskeleton</keyword>
<dbReference type="PANTHER" id="PTHR18916:SF6">
    <property type="entry name" value="DYNACTIN SUBUNIT 1"/>
    <property type="match status" value="1"/>
</dbReference>
<sequence length="308" mass="34671">MHIKIKIKKQGEIATLDDTDQKSSTNSVLMGTSPGSAKKPKKVLIDVSTLETPLYKGVLSVGAIKYSILEEQKLQELNLEVNDIVIISQDRVGVVRYIGEAHFFWGTVIGLELQKNSKGKNSGHIDGIKYFECKPSKGLFIKPMAITKAEKPKQKKTIKTPNRSNSNSNTNKSKNPEGRRKSEMSTRKDNANLLKSLNREQDKLIPREWPGKFKQKAEQERMDRFGIDVGDCVQLSKGERAVVMFIGVTNNSKGLVQFGIELLDGALGSCSGEINGERYFECEEKRGEFIYSDRIRKKVDFLNDLPEW</sequence>
<evidence type="ECO:0000256" key="2">
    <source>
        <dbReference type="ARBA" id="ARBA00022490"/>
    </source>
</evidence>
<accession>X6MNA9</accession>
<dbReference type="SMART" id="SM01052">
    <property type="entry name" value="CAP_GLY"/>
    <property type="match status" value="2"/>
</dbReference>
<dbReference type="EMBL" id="ASPP01019684">
    <property type="protein sequence ID" value="ETO14882.1"/>
    <property type="molecule type" value="Genomic_DNA"/>
</dbReference>
<evidence type="ECO:0000256" key="5">
    <source>
        <dbReference type="ARBA" id="ARBA00023054"/>
    </source>
</evidence>
<keyword evidence="3" id="KW-0493">Microtubule</keyword>
<feature type="compositionally biased region" description="Low complexity" evidence="7">
    <location>
        <begin position="159"/>
        <end position="173"/>
    </location>
</feature>
<reference evidence="9 10" key="1">
    <citation type="journal article" date="2013" name="Curr. Biol.">
        <title>The Genome of the Foraminiferan Reticulomyxa filosa.</title>
        <authorList>
            <person name="Glockner G."/>
            <person name="Hulsmann N."/>
            <person name="Schleicher M."/>
            <person name="Noegel A.A."/>
            <person name="Eichinger L."/>
            <person name="Gallinger C."/>
            <person name="Pawlowski J."/>
            <person name="Sierra R."/>
            <person name="Euteneuer U."/>
            <person name="Pillet L."/>
            <person name="Moustafa A."/>
            <person name="Platzer M."/>
            <person name="Groth M."/>
            <person name="Szafranski K."/>
            <person name="Schliwa M."/>
        </authorList>
    </citation>
    <scope>NUCLEOTIDE SEQUENCE [LARGE SCALE GENOMIC DNA]</scope>
</reference>
<evidence type="ECO:0000313" key="9">
    <source>
        <dbReference type="EMBL" id="ETO14882.1"/>
    </source>
</evidence>
<dbReference type="Proteomes" id="UP000023152">
    <property type="component" value="Unassembled WGS sequence"/>
</dbReference>
<name>X6MNA9_RETFI</name>
<evidence type="ECO:0000259" key="8">
    <source>
        <dbReference type="PROSITE" id="PS50245"/>
    </source>
</evidence>
<dbReference type="GO" id="GO:0005874">
    <property type="term" value="C:microtubule"/>
    <property type="evidence" value="ECO:0007669"/>
    <property type="project" value="UniProtKB-KW"/>
</dbReference>
<dbReference type="GO" id="GO:0030286">
    <property type="term" value="C:dynein complex"/>
    <property type="evidence" value="ECO:0007669"/>
    <property type="project" value="UniProtKB-KW"/>
</dbReference>
<evidence type="ECO:0000256" key="7">
    <source>
        <dbReference type="SAM" id="MobiDB-lite"/>
    </source>
</evidence>